<dbReference type="KEGG" id="ccp:CHC_T00002002001"/>
<dbReference type="InterPro" id="IPR036047">
    <property type="entry name" value="F-box-like_dom_sf"/>
</dbReference>
<dbReference type="SUPFAM" id="SSF81383">
    <property type="entry name" value="F-box domain"/>
    <property type="match status" value="1"/>
</dbReference>
<dbReference type="Proteomes" id="UP000012073">
    <property type="component" value="Unassembled WGS sequence"/>
</dbReference>
<protein>
    <recommendedName>
        <fullName evidence="2">F-box domain-containing protein</fullName>
    </recommendedName>
</protein>
<name>R7Q3P3_CHOCR</name>
<proteinExistence type="predicted"/>
<evidence type="ECO:0000259" key="2">
    <source>
        <dbReference type="PROSITE" id="PS50181"/>
    </source>
</evidence>
<evidence type="ECO:0000313" key="3">
    <source>
        <dbReference type="EMBL" id="CDF33152.1"/>
    </source>
</evidence>
<dbReference type="GeneID" id="17320667"/>
<gene>
    <name evidence="3" type="ORF">CHC_T00002002001</name>
</gene>
<dbReference type="Gene3D" id="1.20.1280.50">
    <property type="match status" value="1"/>
</dbReference>
<dbReference type="EMBL" id="HG001635">
    <property type="protein sequence ID" value="CDF33152.1"/>
    <property type="molecule type" value="Genomic_DNA"/>
</dbReference>
<dbReference type="RefSeq" id="XP_005712955.1">
    <property type="nucleotide sequence ID" value="XM_005712898.1"/>
</dbReference>
<feature type="domain" description="F-box" evidence="2">
    <location>
        <begin position="22"/>
        <end position="68"/>
    </location>
</feature>
<feature type="region of interest" description="Disordered" evidence="1">
    <location>
        <begin position="539"/>
        <end position="569"/>
    </location>
</feature>
<sequence>MSSPSTEAKAPPAGPTEPLPKYVQLPELSPDIWRVIASTLDVSQLTNLSQSCKQFHQAIVADEVFEHFCLRKYGNSSPPASVVQGISWPNLYRRSCAIRLPPSTVRNVPRFDCRARILATVADSIVLFFQNEGKIRGFPVGWERDVSDLCDDPEEVIACCVQVPSLGLGFLQSKAGGTGFVDQEFWSKFKTIDAVSGELLHEIEIPVGRKGLTHARMEYCVCYPKAIYLAGRNGQFLAYFVDGGDVLRVVDRLTGEEVSNYSVTDGAFGRLFRAVFPETGGFTVAGVVYVNDVVGGTGKRKCAILLFDEDPEAMNEFFIDDGEELIDVVKGHLPKVLAYRVTKDRKTLTVWRVEVSCQEEQQSDVLVDMERRWPIRIATVDDGSLVMASEEFSMSPNGRQIFIVPKGIRSNAGVDLARRVFRATFSPDGTMASTESVLQGFDPPETGWSWTAICMENRMLVVCAQSAGLIALFNLEHGERLWSLECSEPLWDMALVGEHSLVGIGANSGQIYAWHFDAFCKKPQKMRCEESWAVGKCVPLFPNENDSEGSSSSESPKEEAATLVEKDSE</sequence>
<feature type="region of interest" description="Disordered" evidence="1">
    <location>
        <begin position="1"/>
        <end position="21"/>
    </location>
</feature>
<dbReference type="Gramene" id="CDF33152">
    <property type="protein sequence ID" value="CDF33152"/>
    <property type="gene ID" value="CHC_T00002002001"/>
</dbReference>
<dbReference type="PROSITE" id="PS50181">
    <property type="entry name" value="FBOX"/>
    <property type="match status" value="1"/>
</dbReference>
<feature type="compositionally biased region" description="Basic and acidic residues" evidence="1">
    <location>
        <begin position="555"/>
        <end position="569"/>
    </location>
</feature>
<dbReference type="InterPro" id="IPR001810">
    <property type="entry name" value="F-box_dom"/>
</dbReference>
<evidence type="ECO:0000313" key="4">
    <source>
        <dbReference type="Proteomes" id="UP000012073"/>
    </source>
</evidence>
<dbReference type="SUPFAM" id="SSF50998">
    <property type="entry name" value="Quinoprotein alcohol dehydrogenase-like"/>
    <property type="match status" value="1"/>
</dbReference>
<organism evidence="3 4">
    <name type="scientific">Chondrus crispus</name>
    <name type="common">Carrageen Irish moss</name>
    <name type="synonym">Polymorpha crispa</name>
    <dbReference type="NCBI Taxonomy" id="2769"/>
    <lineage>
        <taxon>Eukaryota</taxon>
        <taxon>Rhodophyta</taxon>
        <taxon>Florideophyceae</taxon>
        <taxon>Rhodymeniophycidae</taxon>
        <taxon>Gigartinales</taxon>
        <taxon>Gigartinaceae</taxon>
        <taxon>Chondrus</taxon>
    </lineage>
</organism>
<dbReference type="InterPro" id="IPR011047">
    <property type="entry name" value="Quinoprotein_ADH-like_sf"/>
</dbReference>
<evidence type="ECO:0000256" key="1">
    <source>
        <dbReference type="SAM" id="MobiDB-lite"/>
    </source>
</evidence>
<dbReference type="AlphaFoldDB" id="R7Q3P3"/>
<accession>R7Q3P3</accession>
<keyword evidence="4" id="KW-1185">Reference proteome</keyword>
<reference evidence="4" key="1">
    <citation type="journal article" date="2013" name="Proc. Natl. Acad. Sci. U.S.A.">
        <title>Genome structure and metabolic features in the red seaweed Chondrus crispus shed light on evolution of the Archaeplastida.</title>
        <authorList>
            <person name="Collen J."/>
            <person name="Porcel B."/>
            <person name="Carre W."/>
            <person name="Ball S.G."/>
            <person name="Chaparro C."/>
            <person name="Tonon T."/>
            <person name="Barbeyron T."/>
            <person name="Michel G."/>
            <person name="Noel B."/>
            <person name="Valentin K."/>
            <person name="Elias M."/>
            <person name="Artiguenave F."/>
            <person name="Arun A."/>
            <person name="Aury J.M."/>
            <person name="Barbosa-Neto J.F."/>
            <person name="Bothwell J.H."/>
            <person name="Bouget F.Y."/>
            <person name="Brillet L."/>
            <person name="Cabello-Hurtado F."/>
            <person name="Capella-Gutierrez S."/>
            <person name="Charrier B."/>
            <person name="Cladiere L."/>
            <person name="Cock J.M."/>
            <person name="Coelho S.M."/>
            <person name="Colleoni C."/>
            <person name="Czjzek M."/>
            <person name="Da Silva C."/>
            <person name="Delage L."/>
            <person name="Denoeud F."/>
            <person name="Deschamps P."/>
            <person name="Dittami S.M."/>
            <person name="Gabaldon T."/>
            <person name="Gachon C.M."/>
            <person name="Groisillier A."/>
            <person name="Herve C."/>
            <person name="Jabbari K."/>
            <person name="Katinka M."/>
            <person name="Kloareg B."/>
            <person name="Kowalczyk N."/>
            <person name="Labadie K."/>
            <person name="Leblanc C."/>
            <person name="Lopez P.J."/>
            <person name="McLachlan D.H."/>
            <person name="Meslet-Cladiere L."/>
            <person name="Moustafa A."/>
            <person name="Nehr Z."/>
            <person name="Nyvall Collen P."/>
            <person name="Panaud O."/>
            <person name="Partensky F."/>
            <person name="Poulain J."/>
            <person name="Rensing S.A."/>
            <person name="Rousvoal S."/>
            <person name="Samson G."/>
            <person name="Symeonidi A."/>
            <person name="Weissenbach J."/>
            <person name="Zambounis A."/>
            <person name="Wincker P."/>
            <person name="Boyen C."/>
        </authorList>
    </citation>
    <scope>NUCLEOTIDE SEQUENCE [LARGE SCALE GENOMIC DNA]</scope>
    <source>
        <strain evidence="4">cv. Stackhouse</strain>
    </source>
</reference>
<dbReference type="Pfam" id="PF00646">
    <property type="entry name" value="F-box"/>
    <property type="match status" value="1"/>
</dbReference>